<sequence>MNRIDRLFSILTFLQSKKYVPAEKIAEKFNLSIRTVYRDIKALNESGVPVSFEQGKGYFIVNGYFLPPVSFTSEEANALILMEAVVKGFSDHSIQKHYATALNKVKTVLQSTQQDKLETLASRIRLQVPECMTLQVSYLSVLQEAITAHTMIQIAYLNKNQEPSVRKVEPIGLVFYAFAWHLIAWCHKRNGYRDFKVARIQKLTNTSTPFIHRKHISLDKYIKDIPVEY</sequence>
<dbReference type="RefSeq" id="WP_133474963.1">
    <property type="nucleotide sequence ID" value="NZ_SNWP01000011.1"/>
</dbReference>
<evidence type="ECO:0000313" key="5">
    <source>
        <dbReference type="Proteomes" id="UP000295741"/>
    </source>
</evidence>
<protein>
    <submittedName>
        <fullName evidence="4">HTH domain-containing protein</fullName>
    </submittedName>
</protein>
<dbReference type="Gene3D" id="1.10.10.10">
    <property type="entry name" value="Winged helix-like DNA-binding domain superfamily/Winged helix DNA-binding domain"/>
    <property type="match status" value="1"/>
</dbReference>
<gene>
    <name evidence="4" type="ORF">BC659_2418</name>
</gene>
<dbReference type="EMBL" id="SNWP01000011">
    <property type="protein sequence ID" value="TDO27099.1"/>
    <property type="molecule type" value="Genomic_DNA"/>
</dbReference>
<accession>A0A4R6IWL0</accession>
<comment type="caution">
    <text evidence="4">The sequence shown here is derived from an EMBL/GenBank/DDBJ whole genome shotgun (WGS) entry which is preliminary data.</text>
</comment>
<evidence type="ECO:0000256" key="2">
    <source>
        <dbReference type="ARBA" id="ARBA00023163"/>
    </source>
</evidence>
<keyword evidence="5" id="KW-1185">Reference proteome</keyword>
<dbReference type="GO" id="GO:0003700">
    <property type="term" value="F:DNA-binding transcription factor activity"/>
    <property type="evidence" value="ECO:0007669"/>
    <property type="project" value="InterPro"/>
</dbReference>
<keyword evidence="2" id="KW-0804">Transcription</keyword>
<keyword evidence="1" id="KW-0805">Transcription regulation</keyword>
<reference evidence="4 5" key="1">
    <citation type="submission" date="2019-03" db="EMBL/GenBank/DDBJ databases">
        <title>Genomic Encyclopedia of Archaeal and Bacterial Type Strains, Phase II (KMG-II): from individual species to whole genera.</title>
        <authorList>
            <person name="Goeker M."/>
        </authorList>
    </citation>
    <scope>NUCLEOTIDE SEQUENCE [LARGE SCALE GENOMIC DNA]</scope>
    <source>
        <strain evidence="4 5">DSM 28323</strain>
    </source>
</reference>
<dbReference type="InterPro" id="IPR001034">
    <property type="entry name" value="DeoR_HTH"/>
</dbReference>
<dbReference type="Pfam" id="PF08279">
    <property type="entry name" value="HTH_11"/>
    <property type="match status" value="1"/>
</dbReference>
<dbReference type="PROSITE" id="PS52050">
    <property type="entry name" value="WYL"/>
    <property type="match status" value="1"/>
</dbReference>
<evidence type="ECO:0000259" key="3">
    <source>
        <dbReference type="PROSITE" id="PS51000"/>
    </source>
</evidence>
<feature type="domain" description="HTH deoR-type" evidence="3">
    <location>
        <begin position="3"/>
        <end position="58"/>
    </location>
</feature>
<dbReference type="InterPro" id="IPR026881">
    <property type="entry name" value="WYL_dom"/>
</dbReference>
<dbReference type="InterPro" id="IPR036388">
    <property type="entry name" value="WH-like_DNA-bd_sf"/>
</dbReference>
<dbReference type="Proteomes" id="UP000295741">
    <property type="component" value="Unassembled WGS sequence"/>
</dbReference>
<dbReference type="SUPFAM" id="SSF46785">
    <property type="entry name" value="Winged helix' DNA-binding domain"/>
    <property type="match status" value="1"/>
</dbReference>
<proteinExistence type="predicted"/>
<dbReference type="OrthoDB" id="9815009at2"/>
<dbReference type="InterPro" id="IPR036390">
    <property type="entry name" value="WH_DNA-bd_sf"/>
</dbReference>
<evidence type="ECO:0000313" key="4">
    <source>
        <dbReference type="EMBL" id="TDO27099.1"/>
    </source>
</evidence>
<dbReference type="PANTHER" id="PTHR34580">
    <property type="match status" value="1"/>
</dbReference>
<organism evidence="4 5">
    <name type="scientific">Sediminibacterium goheungense</name>
    <dbReference type="NCBI Taxonomy" id="1086393"/>
    <lineage>
        <taxon>Bacteria</taxon>
        <taxon>Pseudomonadati</taxon>
        <taxon>Bacteroidota</taxon>
        <taxon>Chitinophagia</taxon>
        <taxon>Chitinophagales</taxon>
        <taxon>Chitinophagaceae</taxon>
        <taxon>Sediminibacterium</taxon>
    </lineage>
</organism>
<dbReference type="AlphaFoldDB" id="A0A4R6IWL0"/>
<evidence type="ECO:0000256" key="1">
    <source>
        <dbReference type="ARBA" id="ARBA00023015"/>
    </source>
</evidence>
<name>A0A4R6IWL0_9BACT</name>
<dbReference type="InterPro" id="IPR051534">
    <property type="entry name" value="CBASS_pafABC_assoc_protein"/>
</dbReference>
<dbReference type="PROSITE" id="PS51000">
    <property type="entry name" value="HTH_DEOR_2"/>
    <property type="match status" value="1"/>
</dbReference>
<dbReference type="PANTHER" id="PTHR34580:SF1">
    <property type="entry name" value="PROTEIN PAFC"/>
    <property type="match status" value="1"/>
</dbReference>
<dbReference type="Pfam" id="PF13280">
    <property type="entry name" value="WYL"/>
    <property type="match status" value="1"/>
</dbReference>
<dbReference type="InterPro" id="IPR013196">
    <property type="entry name" value="HTH_11"/>
</dbReference>